<dbReference type="AlphaFoldDB" id="A0A9X1MGD1"/>
<reference evidence="1" key="1">
    <citation type="submission" date="2021-10" db="EMBL/GenBank/DDBJ databases">
        <title>Novel species in genus Arthrobacter.</title>
        <authorList>
            <person name="Liu Y."/>
        </authorList>
    </citation>
    <scope>NUCLEOTIDE SEQUENCE</scope>
    <source>
        <strain evidence="1">Zg-Y453</strain>
    </source>
</reference>
<evidence type="ECO:0000313" key="1">
    <source>
        <dbReference type="EMBL" id="MCC3299316.1"/>
    </source>
</evidence>
<name>A0A9X1MGD1_9MICC</name>
<comment type="caution">
    <text evidence="1">The sequence shown here is derived from an EMBL/GenBank/DDBJ whole genome shotgun (WGS) entry which is preliminary data.</text>
</comment>
<gene>
    <name evidence="1" type="ORF">LJ757_16110</name>
</gene>
<proteinExistence type="predicted"/>
<dbReference type="Proteomes" id="UP001139158">
    <property type="component" value="Unassembled WGS sequence"/>
</dbReference>
<organism evidence="1 2">
    <name type="scientific">Arthrobacter caoxuetaonis</name>
    <dbReference type="NCBI Taxonomy" id="2886935"/>
    <lineage>
        <taxon>Bacteria</taxon>
        <taxon>Bacillati</taxon>
        <taxon>Actinomycetota</taxon>
        <taxon>Actinomycetes</taxon>
        <taxon>Micrococcales</taxon>
        <taxon>Micrococcaceae</taxon>
        <taxon>Arthrobacter</taxon>
    </lineage>
</organism>
<keyword evidence="2" id="KW-1185">Reference proteome</keyword>
<sequence length="403" mass="42585">MTNNPARQPAGIPAGGQYAPTIKPEATGVTLKATEGYPDISSIEAAREELKDKWLEGPQGDSFLAVDAQYQRASIQLAAAAILRDYPGAETLVMWENADGERQYDMKAIRDADGLDIVDSSDNDNWTRDEFGGANSAQLDELGWAIDLGNDNWADGIASVTSDIRDGKTAIVNLRAAASLETAGTVPAVPSEVPAGPSARAVTTAAMERYEDLADIRARAEEQAKLVKAASQHASMQLLAASILERHPGAHTLELVSSADTGGRFKVFAVRDNSGDSIETGAGSLFEQHVPGGGAKIGDLASDLDEHGEWGDGVGHIMAGSKGAYASLDLRAIMTAPSPASEVMANPRTRPLTRTEQADLVEAAYFGLPEIGDAAEKVESNERATALLGLHERVNRAMRRPAA</sequence>
<accession>A0A9X1MGD1</accession>
<dbReference type="RefSeq" id="WP_227897303.1">
    <property type="nucleotide sequence ID" value="NZ_CP099467.1"/>
</dbReference>
<protein>
    <submittedName>
        <fullName evidence="1">Uncharacterized protein</fullName>
    </submittedName>
</protein>
<evidence type="ECO:0000313" key="2">
    <source>
        <dbReference type="Proteomes" id="UP001139158"/>
    </source>
</evidence>
<dbReference type="EMBL" id="JAJFZV010000018">
    <property type="protein sequence ID" value="MCC3299316.1"/>
    <property type="molecule type" value="Genomic_DNA"/>
</dbReference>